<dbReference type="InterPro" id="IPR010921">
    <property type="entry name" value="Trp_repressor/repl_initiator"/>
</dbReference>
<dbReference type="RefSeq" id="WP_354616640.1">
    <property type="nucleotide sequence ID" value="NZ_JBEXAE010000019.1"/>
</dbReference>
<protein>
    <submittedName>
        <fullName evidence="1">Transposase</fullName>
    </submittedName>
</protein>
<accession>A0ABV2T0S6</accession>
<dbReference type="SUPFAM" id="SSF48295">
    <property type="entry name" value="TrpR-like"/>
    <property type="match status" value="1"/>
</dbReference>
<dbReference type="InterPro" id="IPR036388">
    <property type="entry name" value="WH-like_DNA-bd_sf"/>
</dbReference>
<reference evidence="1 2" key="1">
    <citation type="submission" date="2024-07" db="EMBL/GenBank/DDBJ databases">
        <title>The genome sequence of type strain Sediminicola arcticus GDMCC 1.2805.</title>
        <authorList>
            <person name="Liu Y."/>
        </authorList>
    </citation>
    <scope>NUCLEOTIDE SEQUENCE [LARGE SCALE GENOMIC DNA]</scope>
    <source>
        <strain evidence="1 2">GDMCC 1.2805</strain>
    </source>
</reference>
<dbReference type="InterPro" id="IPR002514">
    <property type="entry name" value="Transposase_8"/>
</dbReference>
<dbReference type="EMBL" id="JBEXAE010000019">
    <property type="protein sequence ID" value="MET6992099.1"/>
    <property type="molecule type" value="Genomic_DNA"/>
</dbReference>
<comment type="caution">
    <text evidence="1">The sequence shown here is derived from an EMBL/GenBank/DDBJ whole genome shotgun (WGS) entry which is preliminary data.</text>
</comment>
<keyword evidence="2" id="KW-1185">Reference proteome</keyword>
<organism evidence="1 2">
    <name type="scientific">Sediminicola arcticus</name>
    <dbReference type="NCBI Taxonomy" id="1574308"/>
    <lineage>
        <taxon>Bacteria</taxon>
        <taxon>Pseudomonadati</taxon>
        <taxon>Bacteroidota</taxon>
        <taxon>Flavobacteriia</taxon>
        <taxon>Flavobacteriales</taxon>
        <taxon>Flavobacteriaceae</taxon>
        <taxon>Sediminicola</taxon>
    </lineage>
</organism>
<sequence length="92" mass="10362">MKKSRRKFSASFKAKVSIEALKEQSSLQELAAKFELHPTQISSWKREFLENADLAFGSKPEKEDSDSGTGPLYNKIGQLQVENDFLKKALGK</sequence>
<dbReference type="Pfam" id="PF01527">
    <property type="entry name" value="HTH_Tnp_1"/>
    <property type="match status" value="1"/>
</dbReference>
<proteinExistence type="predicted"/>
<gene>
    <name evidence="1" type="ORF">ABXZ36_15760</name>
</gene>
<dbReference type="Proteomes" id="UP001549799">
    <property type="component" value="Unassembled WGS sequence"/>
</dbReference>
<name>A0ABV2T0S6_9FLAO</name>
<dbReference type="Gene3D" id="1.10.10.10">
    <property type="entry name" value="Winged helix-like DNA-binding domain superfamily/Winged helix DNA-binding domain"/>
    <property type="match status" value="1"/>
</dbReference>
<evidence type="ECO:0000313" key="1">
    <source>
        <dbReference type="EMBL" id="MET6992099.1"/>
    </source>
</evidence>
<evidence type="ECO:0000313" key="2">
    <source>
        <dbReference type="Proteomes" id="UP001549799"/>
    </source>
</evidence>